<dbReference type="GO" id="GO:0005739">
    <property type="term" value="C:mitochondrion"/>
    <property type="evidence" value="ECO:0007669"/>
    <property type="project" value="TreeGrafter"/>
</dbReference>
<dbReference type="NCBIfam" id="TIGR01473">
    <property type="entry name" value="cyoE_ctaB"/>
    <property type="match status" value="1"/>
</dbReference>
<feature type="transmembrane region" description="Helical" evidence="7">
    <location>
        <begin position="243"/>
        <end position="266"/>
    </location>
</feature>
<proteinExistence type="inferred from homology"/>
<sequence>MEGVIHLSFKAKIQSYWELTKPDITFLILISTFLGYFLGVQFIGGNIFGNPMILLHLLIGSILSSSGVAILNEYIERDQDAKMNRTSKRPLPSGRISPKSALIFGIAVSVIGVLELALLVNLYSGILSFFTITFYLFVYTPMKQKTPWNTLVGAIPGALPPVGGWLAATGDISSHALAVFGILFFWQIPHFFSIAWLYRTDYKKAGFKMFMSDTNDQFRSNIIMVGFCILTLVFSLLLFPPPIVSMTLIWISATIIMGLLYVFAALKMAKKHCKKNARRLLFVSIIYIPAILIILVTENLV</sequence>
<comment type="subcellular location">
    <subcellularLocation>
        <location evidence="1">Membrane</location>
        <topology evidence="1">Multi-pass membrane protein</topology>
    </subcellularLocation>
</comment>
<keyword evidence="2" id="KW-0808">Transferase</keyword>
<dbReference type="PANTHER" id="PTHR43448">
    <property type="entry name" value="PROTOHEME IX FARNESYLTRANSFERASE, MITOCHONDRIAL"/>
    <property type="match status" value="1"/>
</dbReference>
<protein>
    <recommendedName>
        <fullName evidence="9">Heme O synthase</fullName>
    </recommendedName>
</protein>
<organism evidence="8">
    <name type="scientific">marine metagenome</name>
    <dbReference type="NCBI Taxonomy" id="408172"/>
    <lineage>
        <taxon>unclassified sequences</taxon>
        <taxon>metagenomes</taxon>
        <taxon>ecological metagenomes</taxon>
    </lineage>
</organism>
<dbReference type="EMBL" id="UINC01088326">
    <property type="protein sequence ID" value="SVC38443.1"/>
    <property type="molecule type" value="Genomic_DNA"/>
</dbReference>
<keyword evidence="6 7" id="KW-0472">Membrane</keyword>
<feature type="transmembrane region" description="Helical" evidence="7">
    <location>
        <begin position="174"/>
        <end position="198"/>
    </location>
</feature>
<keyword evidence="3 7" id="KW-0812">Transmembrane</keyword>
<dbReference type="CDD" id="cd13957">
    <property type="entry name" value="PT_UbiA_Cox10"/>
    <property type="match status" value="1"/>
</dbReference>
<keyword evidence="5" id="KW-0350">Heme biosynthesis</keyword>
<dbReference type="InterPro" id="IPR000537">
    <property type="entry name" value="UbiA_prenyltransferase"/>
</dbReference>
<dbReference type="Pfam" id="PF01040">
    <property type="entry name" value="UbiA"/>
    <property type="match status" value="1"/>
</dbReference>
<evidence type="ECO:0000256" key="6">
    <source>
        <dbReference type="ARBA" id="ARBA00023136"/>
    </source>
</evidence>
<feature type="transmembrane region" description="Helical" evidence="7">
    <location>
        <begin position="96"/>
        <end position="114"/>
    </location>
</feature>
<evidence type="ECO:0000313" key="8">
    <source>
        <dbReference type="EMBL" id="SVC38443.1"/>
    </source>
</evidence>
<gene>
    <name evidence="8" type="ORF">METZ01_LOCUS291297</name>
</gene>
<evidence type="ECO:0000256" key="5">
    <source>
        <dbReference type="ARBA" id="ARBA00023133"/>
    </source>
</evidence>
<keyword evidence="4 7" id="KW-1133">Transmembrane helix</keyword>
<evidence type="ECO:0000256" key="4">
    <source>
        <dbReference type="ARBA" id="ARBA00022989"/>
    </source>
</evidence>
<dbReference type="InterPro" id="IPR006369">
    <property type="entry name" value="Protohaem_IX_farnesylTrfase"/>
</dbReference>
<dbReference type="HAMAP" id="MF_00154">
    <property type="entry name" value="CyoE_CtaB"/>
    <property type="match status" value="1"/>
</dbReference>
<feature type="transmembrane region" description="Helical" evidence="7">
    <location>
        <begin position="53"/>
        <end position="75"/>
    </location>
</feature>
<evidence type="ECO:0000256" key="7">
    <source>
        <dbReference type="SAM" id="Phobius"/>
    </source>
</evidence>
<accession>A0A382LQ04</accession>
<name>A0A382LQ04_9ZZZZ</name>
<dbReference type="GO" id="GO:0016020">
    <property type="term" value="C:membrane"/>
    <property type="evidence" value="ECO:0007669"/>
    <property type="project" value="UniProtKB-SubCell"/>
</dbReference>
<evidence type="ECO:0000256" key="2">
    <source>
        <dbReference type="ARBA" id="ARBA00022679"/>
    </source>
</evidence>
<feature type="transmembrane region" description="Helical" evidence="7">
    <location>
        <begin position="278"/>
        <end position="297"/>
    </location>
</feature>
<dbReference type="InterPro" id="IPR044878">
    <property type="entry name" value="UbiA_sf"/>
</dbReference>
<dbReference type="Gene3D" id="1.10.357.140">
    <property type="entry name" value="UbiA prenyltransferase"/>
    <property type="match status" value="1"/>
</dbReference>
<dbReference type="PANTHER" id="PTHR43448:SF2">
    <property type="entry name" value="PROTOHEME IX FARNESYLTRANSFERASE, MITOCHONDRIAL"/>
    <property type="match status" value="1"/>
</dbReference>
<feature type="transmembrane region" description="Helical" evidence="7">
    <location>
        <begin position="150"/>
        <end position="168"/>
    </location>
</feature>
<feature type="transmembrane region" description="Helical" evidence="7">
    <location>
        <begin position="24"/>
        <end position="47"/>
    </location>
</feature>
<reference evidence="8" key="1">
    <citation type="submission" date="2018-05" db="EMBL/GenBank/DDBJ databases">
        <authorList>
            <person name="Lanie J.A."/>
            <person name="Ng W.-L."/>
            <person name="Kazmierczak K.M."/>
            <person name="Andrzejewski T.M."/>
            <person name="Davidsen T.M."/>
            <person name="Wayne K.J."/>
            <person name="Tettelin H."/>
            <person name="Glass J.I."/>
            <person name="Rusch D."/>
            <person name="Podicherti R."/>
            <person name="Tsui H.-C.T."/>
            <person name="Winkler M.E."/>
        </authorList>
    </citation>
    <scope>NUCLEOTIDE SEQUENCE</scope>
</reference>
<evidence type="ECO:0008006" key="9">
    <source>
        <dbReference type="Google" id="ProtNLM"/>
    </source>
</evidence>
<dbReference type="GO" id="GO:0006784">
    <property type="term" value="P:heme A biosynthetic process"/>
    <property type="evidence" value="ECO:0007669"/>
    <property type="project" value="TreeGrafter"/>
</dbReference>
<evidence type="ECO:0000256" key="3">
    <source>
        <dbReference type="ARBA" id="ARBA00022692"/>
    </source>
</evidence>
<feature type="transmembrane region" description="Helical" evidence="7">
    <location>
        <begin position="218"/>
        <end position="237"/>
    </location>
</feature>
<evidence type="ECO:0000256" key="1">
    <source>
        <dbReference type="ARBA" id="ARBA00004141"/>
    </source>
</evidence>
<dbReference type="GO" id="GO:0008495">
    <property type="term" value="F:protoheme IX farnesyltransferase activity"/>
    <property type="evidence" value="ECO:0007669"/>
    <property type="project" value="InterPro"/>
</dbReference>
<feature type="transmembrane region" description="Helical" evidence="7">
    <location>
        <begin position="120"/>
        <end position="138"/>
    </location>
</feature>
<dbReference type="AlphaFoldDB" id="A0A382LQ04"/>